<keyword evidence="3" id="KW-1185">Reference proteome</keyword>
<dbReference type="AlphaFoldDB" id="A0A9P6AFM2"/>
<feature type="compositionally biased region" description="Polar residues" evidence="1">
    <location>
        <begin position="333"/>
        <end position="353"/>
    </location>
</feature>
<gene>
    <name evidence="2" type="ORF">BS47DRAFT_1368391</name>
</gene>
<reference evidence="2" key="1">
    <citation type="journal article" date="2020" name="Nat. Commun.">
        <title>Large-scale genome sequencing of mycorrhizal fungi provides insights into the early evolution of symbiotic traits.</title>
        <authorList>
            <person name="Miyauchi S."/>
            <person name="Kiss E."/>
            <person name="Kuo A."/>
            <person name="Drula E."/>
            <person name="Kohler A."/>
            <person name="Sanchez-Garcia M."/>
            <person name="Morin E."/>
            <person name="Andreopoulos B."/>
            <person name="Barry K.W."/>
            <person name="Bonito G."/>
            <person name="Buee M."/>
            <person name="Carver A."/>
            <person name="Chen C."/>
            <person name="Cichocki N."/>
            <person name="Clum A."/>
            <person name="Culley D."/>
            <person name="Crous P.W."/>
            <person name="Fauchery L."/>
            <person name="Girlanda M."/>
            <person name="Hayes R.D."/>
            <person name="Keri Z."/>
            <person name="LaButti K."/>
            <person name="Lipzen A."/>
            <person name="Lombard V."/>
            <person name="Magnuson J."/>
            <person name="Maillard F."/>
            <person name="Murat C."/>
            <person name="Nolan M."/>
            <person name="Ohm R.A."/>
            <person name="Pangilinan J."/>
            <person name="Pereira M.F."/>
            <person name="Perotto S."/>
            <person name="Peter M."/>
            <person name="Pfister S."/>
            <person name="Riley R."/>
            <person name="Sitrit Y."/>
            <person name="Stielow J.B."/>
            <person name="Szollosi G."/>
            <person name="Zifcakova L."/>
            <person name="Stursova M."/>
            <person name="Spatafora J.W."/>
            <person name="Tedersoo L."/>
            <person name="Vaario L.M."/>
            <person name="Yamada A."/>
            <person name="Yan M."/>
            <person name="Wang P."/>
            <person name="Xu J."/>
            <person name="Bruns T."/>
            <person name="Baldrian P."/>
            <person name="Vilgalys R."/>
            <person name="Dunand C."/>
            <person name="Henrissat B."/>
            <person name="Grigoriev I.V."/>
            <person name="Hibbett D."/>
            <person name="Nagy L.G."/>
            <person name="Martin F.M."/>
        </authorList>
    </citation>
    <scope>NUCLEOTIDE SEQUENCE</scope>
    <source>
        <strain evidence="2">UP504</strain>
    </source>
</reference>
<proteinExistence type="predicted"/>
<evidence type="ECO:0000313" key="3">
    <source>
        <dbReference type="Proteomes" id="UP000886523"/>
    </source>
</evidence>
<sequence>MGMDETLIGTIFAYPVSQADLQWLEELLEDGVPTFGVVEGPMQSGVRSIKELPEGVQVVAPEGRVLPTSWHIVCVEHHLVHILHPEPWRARPPSGYPGNRLPGSHEPLEQCLLHELFPDPTSVKLDPRMTMTIRCILGSGPFPPSVTEVEIASQLDQLSLKDSNPSTHIPSVPINDSAAKIGERRKQKQVEAEAINKAAQLLSKAQKGDWEAKAEIIQRINAEHGRKNGTMLNQTIGSMKRDYASKLQRLQEVNTQARLVKTPAGDAQETNASLPGSWDSAPSLQPGKPIPTGPRALPDPSNPQSIPPTGPRHNGSYRRSELGSLNPRAYQEPRTSSPRELTTGEASEATSMSMKSKWSYAFKNGSRDSHGTSPSLQEEGVQTSLNFKKSTLPVPSAVGTLIMPPFPVKASNSMAPPVEHPSSSAKPFERVPLGQWFYIKWGLLTVGQSNIKDIANGLMTEFTHRGPYLCSLYFKSESQRDSVLANFSQEMNKNRFKNLKTSTANVVAHPYVAPVDLLYVDEVYACAGSKLERDALLACGPPPIKTPEDFKMEFLDYVQHPPHLRRDPVSWPRLEQ</sequence>
<dbReference type="Proteomes" id="UP000886523">
    <property type="component" value="Unassembled WGS sequence"/>
</dbReference>
<dbReference type="EMBL" id="MU129179">
    <property type="protein sequence ID" value="KAF9505002.1"/>
    <property type="molecule type" value="Genomic_DNA"/>
</dbReference>
<evidence type="ECO:0000313" key="2">
    <source>
        <dbReference type="EMBL" id="KAF9505002.1"/>
    </source>
</evidence>
<protein>
    <submittedName>
        <fullName evidence="2">Uncharacterized protein</fullName>
    </submittedName>
</protein>
<name>A0A9P6AFM2_9AGAM</name>
<feature type="region of interest" description="Disordered" evidence="1">
    <location>
        <begin position="256"/>
        <end position="353"/>
    </location>
</feature>
<evidence type="ECO:0000256" key="1">
    <source>
        <dbReference type="SAM" id="MobiDB-lite"/>
    </source>
</evidence>
<organism evidence="2 3">
    <name type="scientific">Hydnum rufescens UP504</name>
    <dbReference type="NCBI Taxonomy" id="1448309"/>
    <lineage>
        <taxon>Eukaryota</taxon>
        <taxon>Fungi</taxon>
        <taxon>Dikarya</taxon>
        <taxon>Basidiomycota</taxon>
        <taxon>Agaricomycotina</taxon>
        <taxon>Agaricomycetes</taxon>
        <taxon>Cantharellales</taxon>
        <taxon>Hydnaceae</taxon>
        <taxon>Hydnum</taxon>
    </lineage>
</organism>
<comment type="caution">
    <text evidence="2">The sequence shown here is derived from an EMBL/GenBank/DDBJ whole genome shotgun (WGS) entry which is preliminary data.</text>
</comment>
<accession>A0A9P6AFM2</accession>